<dbReference type="Pfam" id="PF02493">
    <property type="entry name" value="MORN"/>
    <property type="match status" value="4"/>
</dbReference>
<organism evidence="3">
    <name type="scientific">viral metagenome</name>
    <dbReference type="NCBI Taxonomy" id="1070528"/>
    <lineage>
        <taxon>unclassified sequences</taxon>
        <taxon>metagenomes</taxon>
        <taxon>organismal metagenomes</taxon>
    </lineage>
</organism>
<feature type="compositionally biased region" description="Basic residues" evidence="2">
    <location>
        <begin position="153"/>
        <end position="173"/>
    </location>
</feature>
<protein>
    <recommendedName>
        <fullName evidence="4">MORN repeat protein</fullName>
    </recommendedName>
</protein>
<dbReference type="Gene3D" id="2.20.110.10">
    <property type="entry name" value="Histone H3 K4-specific methyltransferase SET7/9 N-terminal domain"/>
    <property type="match status" value="2"/>
</dbReference>
<name>A0A6C0DJB9_9ZZZZ</name>
<feature type="region of interest" description="Disordered" evidence="2">
    <location>
        <begin position="151"/>
        <end position="173"/>
    </location>
</feature>
<reference evidence="3" key="1">
    <citation type="journal article" date="2020" name="Nature">
        <title>Giant virus diversity and host interactions through global metagenomics.</title>
        <authorList>
            <person name="Schulz F."/>
            <person name="Roux S."/>
            <person name="Paez-Espino D."/>
            <person name="Jungbluth S."/>
            <person name="Walsh D.A."/>
            <person name="Denef V.J."/>
            <person name="McMahon K.D."/>
            <person name="Konstantinidis K.T."/>
            <person name="Eloe-Fadrosh E.A."/>
            <person name="Kyrpides N.C."/>
            <person name="Woyke T."/>
        </authorList>
    </citation>
    <scope>NUCLEOTIDE SEQUENCE</scope>
    <source>
        <strain evidence="3">GVMAG-M-3300023174-24</strain>
    </source>
</reference>
<dbReference type="PANTHER" id="PTHR43215:SF14">
    <property type="entry name" value="RADIAL SPOKE HEAD 1 HOMOLOG"/>
    <property type="match status" value="1"/>
</dbReference>
<dbReference type="EMBL" id="MN739631">
    <property type="protein sequence ID" value="QHT17038.1"/>
    <property type="molecule type" value="Genomic_DNA"/>
</dbReference>
<dbReference type="InterPro" id="IPR003409">
    <property type="entry name" value="MORN"/>
</dbReference>
<evidence type="ECO:0000313" key="3">
    <source>
        <dbReference type="EMBL" id="QHT17038.1"/>
    </source>
</evidence>
<evidence type="ECO:0008006" key="4">
    <source>
        <dbReference type="Google" id="ProtNLM"/>
    </source>
</evidence>
<evidence type="ECO:0000256" key="1">
    <source>
        <dbReference type="ARBA" id="ARBA00022737"/>
    </source>
</evidence>
<proteinExistence type="predicted"/>
<sequence length="401" mass="46727">MSTEESPVKKQKTKFIPRPGLTIQETTPVLETPIKRIVSVSTRPIVNHDKKRELIENIKNLRGEIVNSENVNSENVNSENIKNYIDKSFSFFQGTKIGYRNDEDEDLAQEIKNTIAFVKKENLLDTNNLEPKILNRYNAIITGSRRNTFGGSKVKKSYKRTTKKSNKSKRKRTIRKRNKLLGGGSGFSSISNYKTKKYVIEFGEDYNENEDEEITKLYMISENIHEDKEPQLILPDGKYYGDIKDNERNGQGVMKYTNGDEYIGNWENNLRNGMGIMKWRYSNDNSNQRKPNPIIYVGEYEDDDFDGHGKLKYDNDFTYIGKWKDGMRNGYGLVYNNKKHFIGNWKDNTFLNGTIYTRTPGFMDDPNNYYIVAEKFKNGEIIEAILETNIVYDKKTMEYYL</sequence>
<dbReference type="SMART" id="SM00698">
    <property type="entry name" value="MORN"/>
    <property type="match status" value="4"/>
</dbReference>
<keyword evidence="1" id="KW-0677">Repeat</keyword>
<evidence type="ECO:0000256" key="2">
    <source>
        <dbReference type="SAM" id="MobiDB-lite"/>
    </source>
</evidence>
<dbReference type="SUPFAM" id="SSF82185">
    <property type="entry name" value="Histone H3 K4-specific methyltransferase SET7/9 N-terminal domain"/>
    <property type="match status" value="2"/>
</dbReference>
<dbReference type="PANTHER" id="PTHR43215">
    <property type="entry name" value="RADIAL SPOKE HEAD 1 HOMOLOG"/>
    <property type="match status" value="1"/>
</dbReference>
<dbReference type="AlphaFoldDB" id="A0A6C0DJB9"/>
<accession>A0A6C0DJB9</accession>